<accession>A0A246K550</accession>
<comment type="caution">
    <text evidence="2">The sequence shown here is derived from an EMBL/GenBank/DDBJ whole genome shotgun (WGS) entry which is preliminary data.</text>
</comment>
<evidence type="ECO:0000256" key="1">
    <source>
        <dbReference type="SAM" id="SignalP"/>
    </source>
</evidence>
<dbReference type="AlphaFoldDB" id="A0A246K550"/>
<reference evidence="2 3" key="1">
    <citation type="journal article" date="2002" name="Int. J. Syst. Evol. Microbiol.">
        <title>Sphingopyxis witflariensis sp. nov., isolated from activated sludge.</title>
        <authorList>
            <person name="Kampfer P."/>
            <person name="Witzenberger R."/>
            <person name="Denner E.B."/>
            <person name="Busse H.J."/>
            <person name="Neef A."/>
        </authorList>
    </citation>
    <scope>NUCLEOTIDE SEQUENCE [LARGE SCALE GENOMIC DNA]</scope>
    <source>
        <strain evidence="2 3">DSM 14551</strain>
    </source>
</reference>
<organism evidence="2 3">
    <name type="scientific">Sphingopyxis witflariensis</name>
    <dbReference type="NCBI Taxonomy" id="173675"/>
    <lineage>
        <taxon>Bacteria</taxon>
        <taxon>Pseudomonadati</taxon>
        <taxon>Pseudomonadota</taxon>
        <taxon>Alphaproteobacteria</taxon>
        <taxon>Sphingomonadales</taxon>
        <taxon>Sphingomonadaceae</taxon>
        <taxon>Sphingopyxis</taxon>
    </lineage>
</organism>
<sequence>MTAARYSRRSLLGLIAAAGGVALAGCNSAPAAPVADKATEALPAAKKMLVYRDPECGCCTAWAEIAQKAGYEVTVESRPDMPEIKVRHGVPAELASCHTVIVAGYVLEGHVPMRHIDKLLRDKPRDIVGLAVPGMPRGSPGMEMPDGSVDAFDVMAFDAKGLAVVYTA</sequence>
<dbReference type="InterPro" id="IPR006311">
    <property type="entry name" value="TAT_signal"/>
</dbReference>
<dbReference type="Pfam" id="PF04214">
    <property type="entry name" value="DUF411"/>
    <property type="match status" value="1"/>
</dbReference>
<name>A0A246K550_9SPHN</name>
<dbReference type="PROSITE" id="PS51257">
    <property type="entry name" value="PROKAR_LIPOPROTEIN"/>
    <property type="match status" value="1"/>
</dbReference>
<evidence type="ECO:0000313" key="3">
    <source>
        <dbReference type="Proteomes" id="UP000197097"/>
    </source>
</evidence>
<feature type="signal peptide" evidence="1">
    <location>
        <begin position="1"/>
        <end position="31"/>
    </location>
</feature>
<gene>
    <name evidence="2" type="ORF">CDQ91_01485</name>
</gene>
<dbReference type="PROSITE" id="PS51318">
    <property type="entry name" value="TAT"/>
    <property type="match status" value="1"/>
</dbReference>
<proteinExistence type="predicted"/>
<dbReference type="RefSeq" id="WP_088470938.1">
    <property type="nucleotide sequence ID" value="NZ_NISJ01000001.1"/>
</dbReference>
<feature type="chain" id="PRO_5012037989" description="Metal-binding protein" evidence="1">
    <location>
        <begin position="32"/>
        <end position="168"/>
    </location>
</feature>
<dbReference type="Proteomes" id="UP000197097">
    <property type="component" value="Unassembled WGS sequence"/>
</dbReference>
<evidence type="ECO:0008006" key="4">
    <source>
        <dbReference type="Google" id="ProtNLM"/>
    </source>
</evidence>
<keyword evidence="3" id="KW-1185">Reference proteome</keyword>
<evidence type="ECO:0000313" key="2">
    <source>
        <dbReference type="EMBL" id="OWR01126.1"/>
    </source>
</evidence>
<dbReference type="EMBL" id="NISJ01000001">
    <property type="protein sequence ID" value="OWR01126.1"/>
    <property type="molecule type" value="Genomic_DNA"/>
</dbReference>
<dbReference type="OrthoDB" id="14727at2"/>
<protein>
    <recommendedName>
        <fullName evidence="4">Metal-binding protein</fullName>
    </recommendedName>
</protein>
<keyword evidence="1" id="KW-0732">Signal</keyword>
<dbReference type="InterPro" id="IPR007332">
    <property type="entry name" value="DUF411"/>
</dbReference>